<feature type="transmembrane region" description="Helical" evidence="7">
    <location>
        <begin position="120"/>
        <end position="138"/>
    </location>
</feature>
<dbReference type="InterPro" id="IPR053791">
    <property type="entry name" value="MFS_Tri12-like"/>
</dbReference>
<dbReference type="PROSITE" id="PS50850">
    <property type="entry name" value="MFS"/>
    <property type="match status" value="1"/>
</dbReference>
<keyword evidence="10" id="KW-1185">Reference proteome</keyword>
<feature type="transmembrane region" description="Helical" evidence="7">
    <location>
        <begin position="90"/>
        <end position="108"/>
    </location>
</feature>
<evidence type="ECO:0000313" key="10">
    <source>
        <dbReference type="Proteomes" id="UP000235371"/>
    </source>
</evidence>
<feature type="transmembrane region" description="Helical" evidence="7">
    <location>
        <begin position="322"/>
        <end position="343"/>
    </location>
</feature>
<evidence type="ECO:0000256" key="5">
    <source>
        <dbReference type="ARBA" id="ARBA00023136"/>
    </source>
</evidence>
<dbReference type="InterPro" id="IPR020846">
    <property type="entry name" value="MFS_dom"/>
</dbReference>
<dbReference type="GeneID" id="36578745"/>
<comment type="subcellular location">
    <subcellularLocation>
        <location evidence="1">Membrane</location>
        <topology evidence="1">Multi-pass membrane protein</topology>
    </subcellularLocation>
</comment>
<dbReference type="PROSITE" id="PS00216">
    <property type="entry name" value="SUGAR_TRANSPORT_1"/>
    <property type="match status" value="1"/>
</dbReference>
<dbReference type="InterPro" id="IPR036259">
    <property type="entry name" value="MFS_trans_sf"/>
</dbReference>
<protein>
    <submittedName>
        <fullName evidence="9">MFS general substrate transporter</fullName>
    </submittedName>
</protein>
<accession>A0A2J6TSP2</accession>
<keyword evidence="2" id="KW-0813">Transport</keyword>
<dbReference type="InParanoid" id="A0A2J6TSP2"/>
<dbReference type="CDD" id="cd06179">
    <property type="entry name" value="MFS_TRI12_like"/>
    <property type="match status" value="1"/>
</dbReference>
<name>A0A2J6TSP2_9HELO</name>
<dbReference type="Gene3D" id="1.20.1250.20">
    <property type="entry name" value="MFS general substrate transporter like domains"/>
    <property type="match status" value="1"/>
</dbReference>
<dbReference type="Pfam" id="PF06609">
    <property type="entry name" value="TRI12"/>
    <property type="match status" value="1"/>
</dbReference>
<dbReference type="GO" id="GO:0022857">
    <property type="term" value="F:transmembrane transporter activity"/>
    <property type="evidence" value="ECO:0007669"/>
    <property type="project" value="InterPro"/>
</dbReference>
<evidence type="ECO:0000256" key="1">
    <source>
        <dbReference type="ARBA" id="ARBA00004141"/>
    </source>
</evidence>
<gene>
    <name evidence="9" type="ORF">K444DRAFT_160936</name>
</gene>
<feature type="transmembrane region" description="Helical" evidence="7">
    <location>
        <begin position="251"/>
        <end position="270"/>
    </location>
</feature>
<dbReference type="AlphaFoldDB" id="A0A2J6TSP2"/>
<feature type="transmembrane region" description="Helical" evidence="7">
    <location>
        <begin position="144"/>
        <end position="169"/>
    </location>
</feature>
<feature type="transmembrane region" description="Helical" evidence="7">
    <location>
        <begin position="211"/>
        <end position="230"/>
    </location>
</feature>
<feature type="transmembrane region" description="Helical" evidence="7">
    <location>
        <begin position="542"/>
        <end position="561"/>
    </location>
</feature>
<reference evidence="9 10" key="1">
    <citation type="submission" date="2016-04" db="EMBL/GenBank/DDBJ databases">
        <title>A degradative enzymes factory behind the ericoid mycorrhizal symbiosis.</title>
        <authorList>
            <consortium name="DOE Joint Genome Institute"/>
            <person name="Martino E."/>
            <person name="Morin E."/>
            <person name="Grelet G."/>
            <person name="Kuo A."/>
            <person name="Kohler A."/>
            <person name="Daghino S."/>
            <person name="Barry K."/>
            <person name="Choi C."/>
            <person name="Cichocki N."/>
            <person name="Clum A."/>
            <person name="Copeland A."/>
            <person name="Hainaut M."/>
            <person name="Haridas S."/>
            <person name="Labutti K."/>
            <person name="Lindquist E."/>
            <person name="Lipzen A."/>
            <person name="Khouja H.-R."/>
            <person name="Murat C."/>
            <person name="Ohm R."/>
            <person name="Olson A."/>
            <person name="Spatafora J."/>
            <person name="Veneault-Fourrey C."/>
            <person name="Henrissat B."/>
            <person name="Grigoriev I."/>
            <person name="Martin F."/>
            <person name="Perotto S."/>
        </authorList>
    </citation>
    <scope>NUCLEOTIDE SEQUENCE [LARGE SCALE GENOMIC DNA]</scope>
    <source>
        <strain evidence="9 10">E</strain>
    </source>
</reference>
<dbReference type="PANTHER" id="PTHR23501">
    <property type="entry name" value="MAJOR FACILITATOR SUPERFAMILY"/>
    <property type="match status" value="1"/>
</dbReference>
<evidence type="ECO:0000256" key="3">
    <source>
        <dbReference type="ARBA" id="ARBA00022692"/>
    </source>
</evidence>
<dbReference type="OrthoDB" id="4139357at2759"/>
<dbReference type="SUPFAM" id="SSF103473">
    <property type="entry name" value="MFS general substrate transporter"/>
    <property type="match status" value="2"/>
</dbReference>
<feature type="domain" description="Major facilitator superfamily (MFS) profile" evidence="8">
    <location>
        <begin position="55"/>
        <end position="569"/>
    </location>
</feature>
<dbReference type="Proteomes" id="UP000235371">
    <property type="component" value="Unassembled WGS sequence"/>
</dbReference>
<organism evidence="9 10">
    <name type="scientific">Hyaloscypha bicolor E</name>
    <dbReference type="NCBI Taxonomy" id="1095630"/>
    <lineage>
        <taxon>Eukaryota</taxon>
        <taxon>Fungi</taxon>
        <taxon>Dikarya</taxon>
        <taxon>Ascomycota</taxon>
        <taxon>Pezizomycotina</taxon>
        <taxon>Leotiomycetes</taxon>
        <taxon>Helotiales</taxon>
        <taxon>Hyaloscyphaceae</taxon>
        <taxon>Hyaloscypha</taxon>
        <taxon>Hyaloscypha bicolor</taxon>
    </lineage>
</organism>
<dbReference type="InterPro" id="IPR010573">
    <property type="entry name" value="MFS_Str1/Tri12-like"/>
</dbReference>
<feature type="transmembrane region" description="Helical" evidence="7">
    <location>
        <begin position="282"/>
        <end position="301"/>
    </location>
</feature>
<evidence type="ECO:0000259" key="8">
    <source>
        <dbReference type="PROSITE" id="PS50850"/>
    </source>
</evidence>
<dbReference type="GO" id="GO:0005886">
    <property type="term" value="C:plasma membrane"/>
    <property type="evidence" value="ECO:0007669"/>
    <property type="project" value="TreeGrafter"/>
</dbReference>
<evidence type="ECO:0000256" key="2">
    <source>
        <dbReference type="ARBA" id="ARBA00022448"/>
    </source>
</evidence>
<feature type="region of interest" description="Disordered" evidence="6">
    <location>
        <begin position="1"/>
        <end position="22"/>
    </location>
</feature>
<feature type="transmembrane region" description="Helical" evidence="7">
    <location>
        <begin position="355"/>
        <end position="378"/>
    </location>
</feature>
<dbReference type="RefSeq" id="XP_024742935.1">
    <property type="nucleotide sequence ID" value="XM_024870663.1"/>
</dbReference>
<evidence type="ECO:0000256" key="4">
    <source>
        <dbReference type="ARBA" id="ARBA00022989"/>
    </source>
</evidence>
<proteinExistence type="predicted"/>
<keyword evidence="3 7" id="KW-0812">Transmembrane</keyword>
<feature type="transmembrane region" description="Helical" evidence="7">
    <location>
        <begin position="416"/>
        <end position="441"/>
    </location>
</feature>
<dbReference type="InterPro" id="IPR005829">
    <property type="entry name" value="Sugar_transporter_CS"/>
</dbReference>
<dbReference type="PANTHER" id="PTHR23501:SF109">
    <property type="entry name" value="MAJOR FACILITATOR SUPERFAMILY (MFS) PROFILE DOMAIN-CONTAINING PROTEIN-RELATED"/>
    <property type="match status" value="1"/>
</dbReference>
<feature type="transmembrane region" description="Helical" evidence="7">
    <location>
        <begin position="52"/>
        <end position="78"/>
    </location>
</feature>
<evidence type="ECO:0000313" key="9">
    <source>
        <dbReference type="EMBL" id="PMD66031.1"/>
    </source>
</evidence>
<keyword evidence="5 7" id="KW-0472">Membrane</keyword>
<dbReference type="EMBL" id="KZ613745">
    <property type="protein sequence ID" value="PMD66031.1"/>
    <property type="molecule type" value="Genomic_DNA"/>
</dbReference>
<keyword evidence="4 7" id="KW-1133">Transmembrane helix</keyword>
<feature type="transmembrane region" description="Helical" evidence="7">
    <location>
        <begin position="181"/>
        <end position="199"/>
    </location>
</feature>
<feature type="transmembrane region" description="Helical" evidence="7">
    <location>
        <begin position="390"/>
        <end position="410"/>
    </location>
</feature>
<sequence>MAHSTSDGEHAVTPTEHEKEGHSPMVQQVGAEAAFDIDAHDLPKGYFRSPSFLGTMLAVGLAFTGGGGTFSLVAPLLGVINDDIGPDPNYLWIALVYTLTLSIGQVLVGRLSDLFGRRWFFILGSALALIGCIVSALATTVPILIGGSVLVGFAAAPQLSYTFVVGEIIPFKHRFISQVYLYLWVTAVVGFGPAIAYAFVQHTKHTWRSCYYLMIGINAASTLCWFFCYFPPTFDDKYKHKKTKRQVFIDFDFIGLILLVGGLLVFLMGISWGGSYYPWKSAHVIATIVVGFLALVAFVLYEAFMPLNEPLVPMHLFKNVPWVATMMVVSLGASVYYAFAIVWPTMVFSLYTSDLTYGSLLCCVTGCGINAGQLLGGSLCRYLGKQRRQIVLGAISMGIFLGACACATPFNQKTVIACLFLGTVSVGFMDSIGLTITGIAIKDQSEIGTAVGVAGSMRTAVSTVAQVIYTVILTNRLQQTIPHEVPPKLIAAGLPASSVPSFLAAVAVGTPAAFAKVDGLTASIEATGIAAYKLASSHAYQTVFYSTIAFSGICVLCALLTPNVDDRMTDKVIVTLHRHHDEEIGEK</sequence>
<evidence type="ECO:0000256" key="6">
    <source>
        <dbReference type="SAM" id="MobiDB-lite"/>
    </source>
</evidence>
<evidence type="ECO:0000256" key="7">
    <source>
        <dbReference type="SAM" id="Phobius"/>
    </source>
</evidence>